<sequence length="43" mass="4711">MTPLVVVVTVRDEARVSTIPAQPGRGEGIAVMRLLSWSFGTRR</sequence>
<reference evidence="1 2" key="1">
    <citation type="submission" date="2015-08" db="EMBL/GenBank/DDBJ databases">
        <authorList>
            <person name="Babu N.S."/>
            <person name="Beckwith C.J."/>
            <person name="Beseler K.G."/>
            <person name="Brison A."/>
            <person name="Carone J.V."/>
            <person name="Caskin T.P."/>
            <person name="Diamond M."/>
            <person name="Durham M.E."/>
            <person name="Foxe J.M."/>
            <person name="Go M."/>
            <person name="Henderson B.A."/>
            <person name="Jones I.B."/>
            <person name="McGettigan J.A."/>
            <person name="Micheletti S.J."/>
            <person name="Nasrallah M.E."/>
            <person name="Ortiz D."/>
            <person name="Piller C.R."/>
            <person name="Privatt S.R."/>
            <person name="Schneider S.L."/>
            <person name="Sharp S."/>
            <person name="Smith T.C."/>
            <person name="Stanton J.D."/>
            <person name="Ullery H.E."/>
            <person name="Wilson R.J."/>
            <person name="Serrano M.G."/>
            <person name="Buck G."/>
            <person name="Lee V."/>
            <person name="Wang Y."/>
            <person name="Carvalho R."/>
            <person name="Voegtly L."/>
            <person name="Shi R."/>
            <person name="Duckworth R."/>
            <person name="Johnson A."/>
            <person name="Loviza R."/>
            <person name="Walstead R."/>
            <person name="Shah Z."/>
            <person name="Kiflezghi M."/>
            <person name="Wade K."/>
            <person name="Ball S.L."/>
            <person name="Bradley K.W."/>
            <person name="Asai D.J."/>
            <person name="Bowman C.A."/>
            <person name="Russell D.A."/>
            <person name="Pope W.H."/>
            <person name="Jacobs-Sera D."/>
            <person name="Hendrix R.W."/>
            <person name="Hatfull G.F."/>
        </authorList>
    </citation>
    <scope>NUCLEOTIDE SEQUENCE [LARGE SCALE GENOMIC DNA]</scope>
    <source>
        <strain evidence="1 2">DSM 27648</strain>
    </source>
</reference>
<proteinExistence type="predicted"/>
<dbReference type="Proteomes" id="UP000064967">
    <property type="component" value="Chromosome"/>
</dbReference>
<evidence type="ECO:0000313" key="2">
    <source>
        <dbReference type="Proteomes" id="UP000064967"/>
    </source>
</evidence>
<organism evidence="1 2">
    <name type="scientific">Labilithrix luteola</name>
    <dbReference type="NCBI Taxonomy" id="1391654"/>
    <lineage>
        <taxon>Bacteria</taxon>
        <taxon>Pseudomonadati</taxon>
        <taxon>Myxococcota</taxon>
        <taxon>Polyangia</taxon>
        <taxon>Polyangiales</taxon>
        <taxon>Labilitrichaceae</taxon>
        <taxon>Labilithrix</taxon>
    </lineage>
</organism>
<protein>
    <submittedName>
        <fullName evidence="1">Uncharacterized protein</fullName>
    </submittedName>
</protein>
<dbReference type="EMBL" id="CP012333">
    <property type="protein sequence ID" value="AKU96953.1"/>
    <property type="molecule type" value="Genomic_DNA"/>
</dbReference>
<evidence type="ECO:0000313" key="1">
    <source>
        <dbReference type="EMBL" id="AKU96953.1"/>
    </source>
</evidence>
<accession>A0A0K1PTT3</accession>
<dbReference type="STRING" id="1391654.AKJ09_03617"/>
<name>A0A0K1PTT3_9BACT</name>
<keyword evidence="2" id="KW-1185">Reference proteome</keyword>
<dbReference type="AlphaFoldDB" id="A0A0K1PTT3"/>
<gene>
    <name evidence="1" type="ORF">AKJ09_03617</name>
</gene>
<dbReference type="KEGG" id="llu:AKJ09_03617"/>